<dbReference type="PANTHER" id="PTHR28653:SF1">
    <property type="entry name" value="ATPASE SWSAP1"/>
    <property type="match status" value="1"/>
</dbReference>
<protein>
    <submittedName>
        <fullName evidence="1">Uncharacterized protein</fullName>
    </submittedName>
</protein>
<name>S9VQU4_9TRYP</name>
<reference evidence="1 2" key="1">
    <citation type="submission" date="2020-08" db="EMBL/GenBank/DDBJ databases">
        <authorList>
            <person name="Newling K."/>
            <person name="Davey J."/>
            <person name="Forrester S."/>
        </authorList>
    </citation>
    <scope>NUCLEOTIDE SEQUENCE [LARGE SCALE GENOMIC DNA]</scope>
    <source>
        <strain evidence="2">Crithidia deanei Carvalho (ATCC PRA-265)</strain>
    </source>
</reference>
<sequence length="227" mass="24913">MKRFCCATMDFSVFFEKGTYSPAPLQGNGFFVSGARSCGKTSFTFQAVINTILDGGSVLVLCSESSIYSKVPQPFVPLASLPEEALQRIEFIYINRWSEAVEELAMFDKVDEVPSLIVVDDDEFADAAEEGNTRSTANIGGVGVPLCLSYLENMKQWRQRNGKPFFYIAVSNTICVSEVHALPLPYAVFPLVRVWVGASGMVCVTTTAEDGASIPSFTLRWEDGLKL</sequence>
<dbReference type="Gene3D" id="3.40.50.300">
    <property type="entry name" value="P-loop containing nucleotide triphosphate hydrolases"/>
    <property type="match status" value="1"/>
</dbReference>
<dbReference type="VEuPathDB" id="TriTrypDB:ADEAN_000146100"/>
<dbReference type="EMBL" id="LR877146">
    <property type="protein sequence ID" value="CAD2214017.1"/>
    <property type="molecule type" value="Genomic_DNA"/>
</dbReference>
<dbReference type="GO" id="GO:0003697">
    <property type="term" value="F:single-stranded DNA binding"/>
    <property type="evidence" value="ECO:0007669"/>
    <property type="project" value="TreeGrafter"/>
</dbReference>
<keyword evidence="2" id="KW-1185">Reference proteome</keyword>
<evidence type="ECO:0000313" key="2">
    <source>
        <dbReference type="Proteomes" id="UP000515908"/>
    </source>
</evidence>
<dbReference type="GO" id="GO:0097196">
    <property type="term" value="C:Shu complex"/>
    <property type="evidence" value="ECO:0007669"/>
    <property type="project" value="TreeGrafter"/>
</dbReference>
<dbReference type="OrthoDB" id="269552at2759"/>
<dbReference type="PANTHER" id="PTHR28653">
    <property type="match status" value="1"/>
</dbReference>
<dbReference type="GO" id="GO:0000724">
    <property type="term" value="P:double-strand break repair via homologous recombination"/>
    <property type="evidence" value="ECO:0007669"/>
    <property type="project" value="TreeGrafter"/>
</dbReference>
<dbReference type="AlphaFoldDB" id="S9VQU4"/>
<gene>
    <name evidence="1" type="ORF">ADEAN_000146100</name>
</gene>
<organism evidence="1 2">
    <name type="scientific">Angomonas deanei</name>
    <dbReference type="NCBI Taxonomy" id="59799"/>
    <lineage>
        <taxon>Eukaryota</taxon>
        <taxon>Discoba</taxon>
        <taxon>Euglenozoa</taxon>
        <taxon>Kinetoplastea</taxon>
        <taxon>Metakinetoplastina</taxon>
        <taxon>Trypanosomatida</taxon>
        <taxon>Trypanosomatidae</taxon>
        <taxon>Strigomonadinae</taxon>
        <taxon>Angomonas</taxon>
    </lineage>
</organism>
<dbReference type="Proteomes" id="UP000515908">
    <property type="component" value="Chromosome 02"/>
</dbReference>
<dbReference type="InterPro" id="IPR027417">
    <property type="entry name" value="P-loop_NTPase"/>
</dbReference>
<proteinExistence type="predicted"/>
<accession>S9VQU4</accession>
<evidence type="ECO:0000313" key="1">
    <source>
        <dbReference type="EMBL" id="CAD2214017.1"/>
    </source>
</evidence>